<comment type="caution">
    <text evidence="2">The sequence shown here is derived from an EMBL/GenBank/DDBJ whole genome shotgun (WGS) entry which is preliminary data.</text>
</comment>
<keyword evidence="3" id="KW-1185">Reference proteome</keyword>
<feature type="transmembrane region" description="Helical" evidence="1">
    <location>
        <begin position="109"/>
        <end position="129"/>
    </location>
</feature>
<dbReference type="Proteomes" id="UP001153269">
    <property type="component" value="Unassembled WGS sequence"/>
</dbReference>
<proteinExistence type="predicted"/>
<keyword evidence="1" id="KW-0812">Transmembrane</keyword>
<feature type="transmembrane region" description="Helical" evidence="1">
    <location>
        <begin position="77"/>
        <end position="97"/>
    </location>
</feature>
<organism evidence="2 3">
    <name type="scientific">Pleuronectes platessa</name>
    <name type="common">European plaice</name>
    <dbReference type="NCBI Taxonomy" id="8262"/>
    <lineage>
        <taxon>Eukaryota</taxon>
        <taxon>Metazoa</taxon>
        <taxon>Chordata</taxon>
        <taxon>Craniata</taxon>
        <taxon>Vertebrata</taxon>
        <taxon>Euteleostomi</taxon>
        <taxon>Actinopterygii</taxon>
        <taxon>Neopterygii</taxon>
        <taxon>Teleostei</taxon>
        <taxon>Neoteleostei</taxon>
        <taxon>Acanthomorphata</taxon>
        <taxon>Carangaria</taxon>
        <taxon>Pleuronectiformes</taxon>
        <taxon>Pleuronectoidei</taxon>
        <taxon>Pleuronectidae</taxon>
        <taxon>Pleuronectes</taxon>
    </lineage>
</organism>
<feature type="transmembrane region" description="Helical" evidence="1">
    <location>
        <begin position="45"/>
        <end position="70"/>
    </location>
</feature>
<dbReference type="AlphaFoldDB" id="A0A9N7UEU1"/>
<gene>
    <name evidence="2" type="ORF">PLEPLA_LOCUS16896</name>
</gene>
<keyword evidence="1" id="KW-0472">Membrane</keyword>
<name>A0A9N7UEU1_PLEPL</name>
<evidence type="ECO:0000313" key="3">
    <source>
        <dbReference type="Proteomes" id="UP001153269"/>
    </source>
</evidence>
<accession>A0A9N7UEU1</accession>
<protein>
    <submittedName>
        <fullName evidence="2">Uncharacterized protein</fullName>
    </submittedName>
</protein>
<dbReference type="EMBL" id="CADEAL010001101">
    <property type="protein sequence ID" value="CAB1428921.1"/>
    <property type="molecule type" value="Genomic_DNA"/>
</dbReference>
<evidence type="ECO:0000313" key="2">
    <source>
        <dbReference type="EMBL" id="CAB1428921.1"/>
    </source>
</evidence>
<reference evidence="2" key="1">
    <citation type="submission" date="2020-03" db="EMBL/GenBank/DDBJ databases">
        <authorList>
            <person name="Weist P."/>
        </authorList>
    </citation>
    <scope>NUCLEOTIDE SEQUENCE</scope>
</reference>
<evidence type="ECO:0000256" key="1">
    <source>
        <dbReference type="SAM" id="Phobius"/>
    </source>
</evidence>
<sequence length="214" mass="23779">MKRDHSAFLLPAQPVDLWDCRTVPPTLPRPRTSTSLPLHPHTDCFLFVLSLPPLIPLSFLVLHVTMWLCMPFQPISLVIPSFPSISPPVGVVSGAAFFRGHPSKDEVYLAHRICVICVTSLSYLYCCCIKELTSEKARKLEKTGFFDIQALDISPATGAITSLNTGLSLKRSGPWDRLARDVIGLQMHPLKCNTAYIWTWGLLKAEVKGRGIKV</sequence>
<keyword evidence="1" id="KW-1133">Transmembrane helix</keyword>